<comment type="pathway">
    <text evidence="2">Carbohydrate biosynthesis; gluconeogenesis.</text>
</comment>
<dbReference type="GO" id="GO:0004807">
    <property type="term" value="F:triose-phosphate isomerase activity"/>
    <property type="evidence" value="ECO:0007669"/>
    <property type="project" value="UniProtKB-EC"/>
</dbReference>
<protein>
    <recommendedName>
        <fullName evidence="2">Triosephosphate isomerase</fullName>
        <ecNumber evidence="2">5.3.1.1</ecNumber>
    </recommendedName>
</protein>
<keyword evidence="2" id="KW-0963">Cytoplasm</keyword>
<sequence>MRKQIIGSSWKMHINSINMAEETGEDLNKLLGHESRVEMFILPSFPMIPKLSEVLKNSSIKYGAQNMCYEEKGAFTGEVPPLVLKELGCSYVEIGHAERRSYFNERDENINKKVRLAFKYGMIPVVCIGEEERDKKENIGEIKIRSQILWALNGLSKEDAQEVILAYEPVWAIGKEEAASVDYVENMHGHIRDIVKKELGEEVSKNIRIIYGGSVGPENSKELSKREDIDGVFVGRFGLEAENFKSIVDNFIR</sequence>
<dbReference type="Pfam" id="PF00121">
    <property type="entry name" value="TIM"/>
    <property type="match status" value="1"/>
</dbReference>
<keyword evidence="2" id="KW-0324">Glycolysis</keyword>
<dbReference type="RefSeq" id="WP_216438417.1">
    <property type="nucleotide sequence ID" value="NZ_JAHLQF010000002.1"/>
</dbReference>
<evidence type="ECO:0000313" key="4">
    <source>
        <dbReference type="Proteomes" id="UP000726170"/>
    </source>
</evidence>
<dbReference type="PANTHER" id="PTHR21139">
    <property type="entry name" value="TRIOSEPHOSPHATE ISOMERASE"/>
    <property type="match status" value="1"/>
</dbReference>
<comment type="pathway">
    <text evidence="2">Carbohydrate degradation; glycolysis; D-glyceraldehyde 3-phosphate from glycerone phosphate: step 1/1.</text>
</comment>
<name>A0ABS6EFC6_9CLOT</name>
<organism evidence="3 4">
    <name type="scientific">Clostridium mobile</name>
    <dbReference type="NCBI Taxonomy" id="2841512"/>
    <lineage>
        <taxon>Bacteria</taxon>
        <taxon>Bacillati</taxon>
        <taxon>Bacillota</taxon>
        <taxon>Clostridia</taxon>
        <taxon>Eubacteriales</taxon>
        <taxon>Clostridiaceae</taxon>
        <taxon>Clostridium</taxon>
    </lineage>
</organism>
<keyword evidence="4" id="KW-1185">Reference proteome</keyword>
<comment type="subcellular location">
    <subcellularLocation>
        <location evidence="2">Cytoplasm</location>
    </subcellularLocation>
</comment>
<proteinExistence type="inferred from homology"/>
<dbReference type="EC" id="5.3.1.1" evidence="2"/>
<dbReference type="PANTHER" id="PTHR21139:SF42">
    <property type="entry name" value="TRIOSEPHOSPHATE ISOMERASE"/>
    <property type="match status" value="1"/>
</dbReference>
<comment type="catalytic activity">
    <reaction evidence="2">
        <text>D-glyceraldehyde 3-phosphate = dihydroxyacetone phosphate</text>
        <dbReference type="Rhea" id="RHEA:18585"/>
        <dbReference type="ChEBI" id="CHEBI:57642"/>
        <dbReference type="ChEBI" id="CHEBI:59776"/>
        <dbReference type="EC" id="5.3.1.1"/>
    </reaction>
</comment>
<comment type="caution">
    <text evidence="3">The sequence shown here is derived from an EMBL/GenBank/DDBJ whole genome shotgun (WGS) entry which is preliminary data.</text>
</comment>
<gene>
    <name evidence="3" type="primary">tpiA</name>
    <name evidence="3" type="ORF">KQI86_06215</name>
</gene>
<keyword evidence="2 3" id="KW-0413">Isomerase</keyword>
<dbReference type="EMBL" id="JAHLQF010000002">
    <property type="protein sequence ID" value="MBU5483917.1"/>
    <property type="molecule type" value="Genomic_DNA"/>
</dbReference>
<comment type="subunit">
    <text evidence="2">Homodimer.</text>
</comment>
<evidence type="ECO:0000256" key="1">
    <source>
        <dbReference type="ARBA" id="ARBA00007422"/>
    </source>
</evidence>
<dbReference type="InterPro" id="IPR000652">
    <property type="entry name" value="Triosephosphate_isomerase"/>
</dbReference>
<dbReference type="NCBIfam" id="TIGR00419">
    <property type="entry name" value="tim"/>
    <property type="match status" value="1"/>
</dbReference>
<dbReference type="Proteomes" id="UP000726170">
    <property type="component" value="Unassembled WGS sequence"/>
</dbReference>
<dbReference type="PROSITE" id="PS51440">
    <property type="entry name" value="TIM_2"/>
    <property type="match status" value="1"/>
</dbReference>
<evidence type="ECO:0000313" key="3">
    <source>
        <dbReference type="EMBL" id="MBU5483917.1"/>
    </source>
</evidence>
<accession>A0ABS6EFC6</accession>
<evidence type="ECO:0000256" key="2">
    <source>
        <dbReference type="RuleBase" id="RU363013"/>
    </source>
</evidence>
<comment type="similarity">
    <text evidence="1 2">Belongs to the triosephosphate isomerase family.</text>
</comment>
<dbReference type="CDD" id="cd00311">
    <property type="entry name" value="TIM"/>
    <property type="match status" value="1"/>
</dbReference>
<reference evidence="3 4" key="1">
    <citation type="submission" date="2021-06" db="EMBL/GenBank/DDBJ databases">
        <authorList>
            <person name="Sun Q."/>
            <person name="Li D."/>
        </authorList>
    </citation>
    <scope>NUCLEOTIDE SEQUENCE [LARGE SCALE GENOMIC DNA]</scope>
    <source>
        <strain evidence="3 4">MSJ-11</strain>
    </source>
</reference>
<keyword evidence="2" id="KW-0312">Gluconeogenesis</keyword>